<proteinExistence type="predicted"/>
<organism evidence="2">
    <name type="scientific">marine sediment metagenome</name>
    <dbReference type="NCBI Taxonomy" id="412755"/>
    <lineage>
        <taxon>unclassified sequences</taxon>
        <taxon>metagenomes</taxon>
        <taxon>ecological metagenomes</taxon>
    </lineage>
</organism>
<sequence length="144" mass="15443">TKNNNNTSNSINLIGQGTSITGDIKSDGDIRIDGSIKGNIISKGKVVVGATGNIKGKINCKNTDISGKIEGKIIVSELLSLKSTANIIGDIITNKLAIEPGTKFSGTCNMNESSLINAEKTERKQEEQQDKPEEKVQEFQKPIK</sequence>
<accession>X1R2I2</accession>
<feature type="compositionally biased region" description="Basic and acidic residues" evidence="1">
    <location>
        <begin position="119"/>
        <end position="138"/>
    </location>
</feature>
<dbReference type="InterPro" id="IPR007607">
    <property type="entry name" value="BacA/B"/>
</dbReference>
<dbReference type="PANTHER" id="PTHR35024:SF4">
    <property type="entry name" value="POLYMER-FORMING CYTOSKELETAL PROTEIN"/>
    <property type="match status" value="1"/>
</dbReference>
<dbReference type="PANTHER" id="PTHR35024">
    <property type="entry name" value="HYPOTHETICAL CYTOSOLIC PROTEIN"/>
    <property type="match status" value="1"/>
</dbReference>
<evidence type="ECO:0000313" key="2">
    <source>
        <dbReference type="EMBL" id="GAI49779.1"/>
    </source>
</evidence>
<evidence type="ECO:0000256" key="1">
    <source>
        <dbReference type="SAM" id="MobiDB-lite"/>
    </source>
</evidence>
<feature type="non-terminal residue" evidence="2">
    <location>
        <position position="1"/>
    </location>
</feature>
<feature type="region of interest" description="Disordered" evidence="1">
    <location>
        <begin position="103"/>
        <end position="144"/>
    </location>
</feature>
<protein>
    <recommendedName>
        <fullName evidence="3">Cell shape determination protein CcmA</fullName>
    </recommendedName>
</protein>
<comment type="caution">
    <text evidence="2">The sequence shown here is derived from an EMBL/GenBank/DDBJ whole genome shotgun (WGS) entry which is preliminary data.</text>
</comment>
<reference evidence="2" key="1">
    <citation type="journal article" date="2014" name="Front. Microbiol.">
        <title>High frequency of phylogenetically diverse reductive dehalogenase-homologous genes in deep subseafloor sedimentary metagenomes.</title>
        <authorList>
            <person name="Kawai M."/>
            <person name="Futagami T."/>
            <person name="Toyoda A."/>
            <person name="Takaki Y."/>
            <person name="Nishi S."/>
            <person name="Hori S."/>
            <person name="Arai W."/>
            <person name="Tsubouchi T."/>
            <person name="Morono Y."/>
            <person name="Uchiyama I."/>
            <person name="Ito T."/>
            <person name="Fujiyama A."/>
            <person name="Inagaki F."/>
            <person name="Takami H."/>
        </authorList>
    </citation>
    <scope>NUCLEOTIDE SEQUENCE</scope>
    <source>
        <strain evidence="2">Expedition CK06-06</strain>
    </source>
</reference>
<name>X1R2I2_9ZZZZ</name>
<dbReference type="EMBL" id="BARV01036032">
    <property type="protein sequence ID" value="GAI49779.1"/>
    <property type="molecule type" value="Genomic_DNA"/>
</dbReference>
<feature type="compositionally biased region" description="Polar residues" evidence="1">
    <location>
        <begin position="104"/>
        <end position="116"/>
    </location>
</feature>
<gene>
    <name evidence="2" type="ORF">S06H3_56069</name>
</gene>
<dbReference type="AlphaFoldDB" id="X1R2I2"/>
<evidence type="ECO:0008006" key="3">
    <source>
        <dbReference type="Google" id="ProtNLM"/>
    </source>
</evidence>
<dbReference type="Pfam" id="PF04519">
    <property type="entry name" value="Bactofilin"/>
    <property type="match status" value="1"/>
</dbReference>